<dbReference type="PROSITE" id="PS50082">
    <property type="entry name" value="WD_REPEATS_2"/>
    <property type="match status" value="3"/>
</dbReference>
<comment type="subcellular location">
    <subcellularLocation>
        <location evidence="1">Nucleus</location>
    </subcellularLocation>
</comment>
<sequence>MESIDVALPFSKGQSAEKTVATDQILVDEDCPINQTLLPCDVVSVDAIDMSGKHEVDLDTNTQKLSIESIDSVVVGTNNVLSEKERIEAVNDTFTASNTTIAVIEHVADTTMILSEKGKAKAVSFNDDDSDSNDGKEDSDDEGAKVTELLQQKQLEDSDRVRQLITSRVQKPESDDQFELLVRHSQTVTALALADDDLTGFSASKDGSIIQWDVESGTVGKYMWPSKEILSLHGAKNPQNSAKKGSKHVLSIAVSSDGRYLATGGLDRHVHLWDTRTRQHIQAFPGHRGPVSCLTFRQGSSQLISGACDRQIKLWNVEDRAYMDTLFGHQGERVLSVGCDRSMRLFKIAEESQLVFRASAASLECCCFISNDEFLSGSDDMKSVGYVYMYFLRGSLPWQGLKAATKTEKYEKIFKNKLSNSNELLCKPHPVEFVLHFHYCHSLSFDQQPDYGFLIQTMSTTLEYYLTAVRNWNSFQVMSMVYCGIKRIGRLAYQKLRSLAGSQYPFFTLWLIMKAGDKLNGILSLGALESGEYMKYGTAIAPGLYAPKRKKERWSKHKTAKCTSN</sequence>
<proteinExistence type="predicted"/>
<keyword evidence="2 5" id="KW-0853">WD repeat</keyword>
<feature type="repeat" description="WD" evidence="5">
    <location>
        <begin position="181"/>
        <end position="222"/>
    </location>
</feature>
<dbReference type="InterPro" id="IPR015943">
    <property type="entry name" value="WD40/YVTN_repeat-like_dom_sf"/>
</dbReference>
<dbReference type="InterPro" id="IPR039241">
    <property type="entry name" value="Rrp9-like"/>
</dbReference>
<evidence type="ECO:0000313" key="8">
    <source>
        <dbReference type="Proteomes" id="UP001177140"/>
    </source>
</evidence>
<evidence type="ECO:0000256" key="2">
    <source>
        <dbReference type="ARBA" id="ARBA00022574"/>
    </source>
</evidence>
<evidence type="ECO:0000256" key="6">
    <source>
        <dbReference type="SAM" id="MobiDB-lite"/>
    </source>
</evidence>
<dbReference type="Proteomes" id="UP001177140">
    <property type="component" value="Unassembled WGS sequence"/>
</dbReference>
<reference evidence="7" key="1">
    <citation type="submission" date="2022-03" db="EMBL/GenBank/DDBJ databases">
        <title>A functionally conserved STORR gene fusion in Papaver species that diverged 16.8 million years ago.</title>
        <authorList>
            <person name="Catania T."/>
        </authorList>
    </citation>
    <scope>NUCLEOTIDE SEQUENCE</scope>
    <source>
        <strain evidence="7">S-191538</strain>
    </source>
</reference>
<dbReference type="InterPro" id="IPR011009">
    <property type="entry name" value="Kinase-like_dom_sf"/>
</dbReference>
<dbReference type="SUPFAM" id="SSF56112">
    <property type="entry name" value="Protein kinase-like (PK-like)"/>
    <property type="match status" value="1"/>
</dbReference>
<feature type="repeat" description="WD" evidence="5">
    <location>
        <begin position="284"/>
        <end position="325"/>
    </location>
</feature>
<dbReference type="GO" id="GO:0034511">
    <property type="term" value="F:U3 snoRNA binding"/>
    <property type="evidence" value="ECO:0007669"/>
    <property type="project" value="InterPro"/>
</dbReference>
<dbReference type="InterPro" id="IPR001680">
    <property type="entry name" value="WD40_rpt"/>
</dbReference>
<keyword evidence="8" id="KW-1185">Reference proteome</keyword>
<dbReference type="SMART" id="SM00320">
    <property type="entry name" value="WD40"/>
    <property type="match status" value="4"/>
</dbReference>
<dbReference type="PANTHER" id="PTHR19865">
    <property type="entry name" value="U3 SMALL NUCLEOLAR RNA INTERACTING PROTEIN 2"/>
    <property type="match status" value="1"/>
</dbReference>
<protein>
    <submittedName>
        <fullName evidence="7">Uncharacterized protein</fullName>
    </submittedName>
</protein>
<dbReference type="Pfam" id="PF00400">
    <property type="entry name" value="WD40"/>
    <property type="match status" value="3"/>
</dbReference>
<accession>A0AA41VSN1</accession>
<evidence type="ECO:0000256" key="3">
    <source>
        <dbReference type="ARBA" id="ARBA00022737"/>
    </source>
</evidence>
<dbReference type="GO" id="GO:0032040">
    <property type="term" value="C:small-subunit processome"/>
    <property type="evidence" value="ECO:0007669"/>
    <property type="project" value="TreeGrafter"/>
</dbReference>
<dbReference type="SUPFAM" id="SSF50978">
    <property type="entry name" value="WD40 repeat-like"/>
    <property type="match status" value="1"/>
</dbReference>
<dbReference type="PANTHER" id="PTHR19865:SF0">
    <property type="entry name" value="U3 SMALL NUCLEOLAR RNA-INTERACTING PROTEIN 2"/>
    <property type="match status" value="1"/>
</dbReference>
<keyword evidence="4" id="KW-0539">Nucleus</keyword>
<dbReference type="InterPro" id="IPR036322">
    <property type="entry name" value="WD40_repeat_dom_sf"/>
</dbReference>
<evidence type="ECO:0000256" key="1">
    <source>
        <dbReference type="ARBA" id="ARBA00004123"/>
    </source>
</evidence>
<feature type="region of interest" description="Disordered" evidence="6">
    <location>
        <begin position="123"/>
        <end position="143"/>
    </location>
</feature>
<evidence type="ECO:0000256" key="5">
    <source>
        <dbReference type="PROSITE-ProRule" id="PRU00221"/>
    </source>
</evidence>
<feature type="compositionally biased region" description="Acidic residues" evidence="6">
    <location>
        <begin position="126"/>
        <end position="141"/>
    </location>
</feature>
<dbReference type="Gene3D" id="2.130.10.10">
    <property type="entry name" value="YVTN repeat-like/Quinoprotein amine dehydrogenase"/>
    <property type="match status" value="1"/>
</dbReference>
<dbReference type="PROSITE" id="PS50294">
    <property type="entry name" value="WD_REPEATS_REGION"/>
    <property type="match status" value="3"/>
</dbReference>
<dbReference type="EMBL" id="JAJJMA010285494">
    <property type="protein sequence ID" value="MCL7046761.1"/>
    <property type="molecule type" value="Genomic_DNA"/>
</dbReference>
<name>A0AA41VSN1_PAPNU</name>
<dbReference type="PROSITE" id="PS00678">
    <property type="entry name" value="WD_REPEATS_1"/>
    <property type="match status" value="2"/>
</dbReference>
<dbReference type="InterPro" id="IPR019775">
    <property type="entry name" value="WD40_repeat_CS"/>
</dbReference>
<gene>
    <name evidence="7" type="ORF">MKW94_018772</name>
</gene>
<evidence type="ECO:0000313" key="7">
    <source>
        <dbReference type="EMBL" id="MCL7046761.1"/>
    </source>
</evidence>
<organism evidence="7 8">
    <name type="scientific">Papaver nudicaule</name>
    <name type="common">Iceland poppy</name>
    <dbReference type="NCBI Taxonomy" id="74823"/>
    <lineage>
        <taxon>Eukaryota</taxon>
        <taxon>Viridiplantae</taxon>
        <taxon>Streptophyta</taxon>
        <taxon>Embryophyta</taxon>
        <taxon>Tracheophyta</taxon>
        <taxon>Spermatophyta</taxon>
        <taxon>Magnoliopsida</taxon>
        <taxon>Ranunculales</taxon>
        <taxon>Papaveraceae</taxon>
        <taxon>Papaveroideae</taxon>
        <taxon>Papaver</taxon>
    </lineage>
</organism>
<keyword evidence="3" id="KW-0677">Repeat</keyword>
<feature type="repeat" description="WD" evidence="5">
    <location>
        <begin position="242"/>
        <end position="283"/>
    </location>
</feature>
<evidence type="ECO:0000256" key="4">
    <source>
        <dbReference type="ARBA" id="ARBA00023242"/>
    </source>
</evidence>
<comment type="caution">
    <text evidence="7">The sequence shown here is derived from an EMBL/GenBank/DDBJ whole genome shotgun (WGS) entry which is preliminary data.</text>
</comment>
<dbReference type="AlphaFoldDB" id="A0AA41VSN1"/>